<dbReference type="PaxDb" id="4577-GRMZM2G180234_P01"/>
<sequence>MLTASFLRFLLLLLLPLTALYFFYMLHLLLTSASSAASNCAPDTVSVSRMSANLTHEVFDIAALSRSRLWDKRKEYIKVWWRPRGAMRGYVWLDREVRESNMSTACTGLPAIRISSDTSAFPYTHRRGHRSAIRISLKFLPYMKKYEYQQAFLHGAVAKASEKDVKEHKEKIGDQNLEIKALRNKAAEWQLKVLENEGILNTKEKERDQRVVENNLKMNTLKSEVESEHKCLAEKEIKIKEKLEKDPFEIALHELPNPVYLGA</sequence>
<accession>K7V3D5</accession>
<organism evidence="1">
    <name type="scientific">Zea mays</name>
    <name type="common">Maize</name>
    <dbReference type="NCBI Taxonomy" id="4577"/>
    <lineage>
        <taxon>Eukaryota</taxon>
        <taxon>Viridiplantae</taxon>
        <taxon>Streptophyta</taxon>
        <taxon>Embryophyta</taxon>
        <taxon>Tracheophyta</taxon>
        <taxon>Spermatophyta</taxon>
        <taxon>Magnoliopsida</taxon>
        <taxon>Liliopsida</taxon>
        <taxon>Poales</taxon>
        <taxon>Poaceae</taxon>
        <taxon>PACMAD clade</taxon>
        <taxon>Panicoideae</taxon>
        <taxon>Andropogonodae</taxon>
        <taxon>Andropogoneae</taxon>
        <taxon>Tripsacinae</taxon>
        <taxon>Zea</taxon>
    </lineage>
</organism>
<dbReference type="ExpressionAtlas" id="K7V3D5">
    <property type="expression patterns" value="baseline and differential"/>
</dbReference>
<reference evidence="1" key="1">
    <citation type="submission" date="2015-12" db="EMBL/GenBank/DDBJ databases">
        <title>Update maize B73 reference genome by single molecule sequencing technologies.</title>
        <authorList>
            <consortium name="Maize Genome Sequencing Project"/>
            <person name="Ware D."/>
        </authorList>
    </citation>
    <scope>NUCLEOTIDE SEQUENCE</scope>
    <source>
        <tissue evidence="1">Seedling</tissue>
    </source>
</reference>
<dbReference type="STRING" id="4577.K7V3D5"/>
<protein>
    <submittedName>
        <fullName evidence="1">Uncharacterized protein</fullName>
    </submittedName>
</protein>
<gene>
    <name evidence="1" type="ORF">ZEAMMB73_Zm00001d052870</name>
</gene>
<dbReference type="PANTHER" id="PTHR10811">
    <property type="entry name" value="FRINGE-RELATED"/>
    <property type="match status" value="1"/>
</dbReference>
<dbReference type="EMBL" id="CM000780">
    <property type="protein sequence ID" value="AQK58262.1"/>
    <property type="molecule type" value="Genomic_DNA"/>
</dbReference>
<dbReference type="eggNOG" id="KOG2246">
    <property type="taxonomic scope" value="Eukaryota"/>
</dbReference>
<dbReference type="AlphaFoldDB" id="K7V3D5"/>
<evidence type="ECO:0000313" key="1">
    <source>
        <dbReference type="EMBL" id="AQK58262.1"/>
    </source>
</evidence>
<dbReference type="InParanoid" id="K7V3D5"/>
<dbReference type="SMR" id="K7V3D5"/>
<proteinExistence type="predicted"/>
<dbReference type="HOGENOM" id="CLU_1059099_0_0_1"/>
<name>K7V3D5_MAIZE</name>